<keyword evidence="7 12" id="KW-1005">Bacterial flagellum biogenesis</keyword>
<keyword evidence="13" id="KW-0966">Cell projection</keyword>
<dbReference type="STRING" id="720554.Clocl_1947"/>
<dbReference type="InterPro" id="IPR006135">
    <property type="entry name" value="T3SS_substrate_exporter"/>
</dbReference>
<dbReference type="GO" id="GO:0005886">
    <property type="term" value="C:plasma membrane"/>
    <property type="evidence" value="ECO:0007669"/>
    <property type="project" value="UniProtKB-SubCell"/>
</dbReference>
<keyword evidence="13" id="KW-0282">Flagellum</keyword>
<keyword evidence="6 12" id="KW-0812">Transmembrane</keyword>
<dbReference type="SUPFAM" id="SSF160544">
    <property type="entry name" value="EscU C-terminal domain-like"/>
    <property type="match status" value="1"/>
</dbReference>
<evidence type="ECO:0000256" key="5">
    <source>
        <dbReference type="ARBA" id="ARBA00022475"/>
    </source>
</evidence>
<sequence length="399" mass="45428">MKKLKNKKSKELNLGNNYNNNVFNENLNPIEVPGLITVNLQLFADSGEKTEKPTPKKRRKAREEGQVLQSREMTSAIVLLSIFLTLKIAGSFIYEQLYLNFKIAFIDLAQVPDLYTLQGIRKMFAETVLQFLKIVAPVFAVALLASLATSYAQVGFLFTTKTLAFKFNRINPINGFRRLFSLRSVMELVKSILKIAIVSFIAYSYFSHEAVNMLKTMDMDIISIAVYICSTALNIAVRMCIALLVLGVLDYGYQWWEYEKNLKMTKQEVKQEYKETEGNPEIKGKIKQKQRQIALRRMLQDVPKADVVITNPTHFAVAIKYDPKVADAPLVIAKGQDYMALRIKEIAKENKVEIVENKQLARTLYSTVEIGEKIPPELFQAVAEVLAFVYSLKNKVRAM</sequence>
<keyword evidence="8 12" id="KW-0653">Protein transport</keyword>
<keyword evidence="9 12" id="KW-1133">Transmembrane helix</keyword>
<evidence type="ECO:0000256" key="4">
    <source>
        <dbReference type="ARBA" id="ARBA00022448"/>
    </source>
</evidence>
<accession>G8LVG0</accession>
<dbReference type="Gene3D" id="6.10.250.2080">
    <property type="match status" value="1"/>
</dbReference>
<keyword evidence="4 12" id="KW-0813">Transport</keyword>
<dbReference type="HOGENOM" id="CLU_041013_1_2_9"/>
<keyword evidence="13" id="KW-0969">Cilium</keyword>
<dbReference type="eggNOG" id="COG1377">
    <property type="taxonomic scope" value="Bacteria"/>
</dbReference>
<dbReference type="GO" id="GO:0044780">
    <property type="term" value="P:bacterial-type flagellum assembly"/>
    <property type="evidence" value="ECO:0007669"/>
    <property type="project" value="InterPro"/>
</dbReference>
<dbReference type="InterPro" id="IPR029025">
    <property type="entry name" value="T3SS_substrate_exporter_C"/>
</dbReference>
<feature type="transmembrane region" description="Helical" evidence="12">
    <location>
        <begin position="76"/>
        <end position="94"/>
    </location>
</feature>
<evidence type="ECO:0000256" key="10">
    <source>
        <dbReference type="ARBA" id="ARBA00023136"/>
    </source>
</evidence>
<dbReference type="EMBL" id="CP003065">
    <property type="protein sequence ID" value="AEV68549.1"/>
    <property type="molecule type" value="Genomic_DNA"/>
</dbReference>
<dbReference type="MEROPS" id="N06.A01"/>
<gene>
    <name evidence="12" type="primary">flhB</name>
    <name evidence="13" type="ordered locus">Clocl_1947</name>
</gene>
<dbReference type="KEGG" id="ccl:Clocl_1947"/>
<evidence type="ECO:0000256" key="6">
    <source>
        <dbReference type="ARBA" id="ARBA00022692"/>
    </source>
</evidence>
<comment type="function">
    <text evidence="12">Required for formation of the rod structure in the basal body of the flagellar apparatus. Together with FliI and FliH, may constitute the export apparatus of flagellin.</text>
</comment>
<protein>
    <recommendedName>
        <fullName evidence="3 12">Flagellar biosynthetic protein FlhB</fullName>
    </recommendedName>
</protein>
<evidence type="ECO:0000256" key="12">
    <source>
        <dbReference type="RuleBase" id="RU364091"/>
    </source>
</evidence>
<dbReference type="Proteomes" id="UP000005435">
    <property type="component" value="Chromosome"/>
</dbReference>
<keyword evidence="11 12" id="KW-1006">Bacterial flagellum protein export</keyword>
<keyword evidence="14" id="KW-1185">Reference proteome</keyword>
<dbReference type="AlphaFoldDB" id="G8LVG0"/>
<name>G8LVG0_ACECE</name>
<dbReference type="GO" id="GO:0009306">
    <property type="term" value="P:protein secretion"/>
    <property type="evidence" value="ECO:0007669"/>
    <property type="project" value="InterPro"/>
</dbReference>
<dbReference type="PANTHER" id="PTHR30531">
    <property type="entry name" value="FLAGELLAR BIOSYNTHETIC PROTEIN FLHB"/>
    <property type="match status" value="1"/>
</dbReference>
<evidence type="ECO:0000256" key="1">
    <source>
        <dbReference type="ARBA" id="ARBA00004651"/>
    </source>
</evidence>
<dbReference type="PRINTS" id="PR00950">
    <property type="entry name" value="TYPE3IMSPROT"/>
</dbReference>
<keyword evidence="10 12" id="KW-0472">Membrane</keyword>
<dbReference type="NCBIfam" id="TIGR00328">
    <property type="entry name" value="flhB"/>
    <property type="match status" value="1"/>
</dbReference>
<feature type="transmembrane region" description="Helical" evidence="12">
    <location>
        <begin position="180"/>
        <end position="204"/>
    </location>
</feature>
<feature type="transmembrane region" description="Helical" evidence="12">
    <location>
        <begin position="134"/>
        <end position="159"/>
    </location>
</feature>
<comment type="subcellular location">
    <subcellularLocation>
        <location evidence="1">Cell membrane</location>
        <topology evidence="1">Multi-pass membrane protein</topology>
    </subcellularLocation>
</comment>
<evidence type="ECO:0000256" key="2">
    <source>
        <dbReference type="ARBA" id="ARBA00010690"/>
    </source>
</evidence>
<dbReference type="PANTHER" id="PTHR30531:SF12">
    <property type="entry name" value="FLAGELLAR BIOSYNTHETIC PROTEIN FLHB"/>
    <property type="match status" value="1"/>
</dbReference>
<dbReference type="OrthoDB" id="9807950at2"/>
<organism evidence="13 14">
    <name type="scientific">Acetivibrio clariflavus (strain DSM 19732 / NBRC 101661 / EBR45)</name>
    <name type="common">Clostridium clariflavum</name>
    <dbReference type="NCBI Taxonomy" id="720554"/>
    <lineage>
        <taxon>Bacteria</taxon>
        <taxon>Bacillati</taxon>
        <taxon>Bacillota</taxon>
        <taxon>Clostridia</taxon>
        <taxon>Eubacteriales</taxon>
        <taxon>Oscillospiraceae</taxon>
        <taxon>Acetivibrio</taxon>
    </lineage>
</organism>
<reference evidence="14" key="1">
    <citation type="submission" date="2011-12" db="EMBL/GenBank/DDBJ databases">
        <title>Complete sequence of Clostridium clariflavum DSM 19732.</title>
        <authorList>
            <consortium name="US DOE Joint Genome Institute"/>
            <person name="Lucas S."/>
            <person name="Han J."/>
            <person name="Lapidus A."/>
            <person name="Cheng J.-F."/>
            <person name="Goodwin L."/>
            <person name="Pitluck S."/>
            <person name="Peters L."/>
            <person name="Teshima H."/>
            <person name="Detter J.C."/>
            <person name="Han C."/>
            <person name="Tapia R."/>
            <person name="Land M."/>
            <person name="Hauser L."/>
            <person name="Kyrpides N."/>
            <person name="Ivanova N."/>
            <person name="Pagani I."/>
            <person name="Kitzmiller T."/>
            <person name="Lynd L."/>
            <person name="Izquierdo J."/>
            <person name="Woyke T."/>
        </authorList>
    </citation>
    <scope>NUCLEOTIDE SEQUENCE [LARGE SCALE GENOMIC DNA]</scope>
    <source>
        <strain evidence="14">DSM 19732 / NBRC 101661 / EBR45</strain>
    </source>
</reference>
<evidence type="ECO:0000313" key="13">
    <source>
        <dbReference type="EMBL" id="AEV68549.1"/>
    </source>
</evidence>
<evidence type="ECO:0000313" key="14">
    <source>
        <dbReference type="Proteomes" id="UP000005435"/>
    </source>
</evidence>
<evidence type="ECO:0000256" key="3">
    <source>
        <dbReference type="ARBA" id="ARBA00021622"/>
    </source>
</evidence>
<feature type="transmembrane region" description="Helical" evidence="12">
    <location>
        <begin position="224"/>
        <end position="253"/>
    </location>
</feature>
<reference evidence="13 14" key="2">
    <citation type="journal article" date="2012" name="Stand. Genomic Sci.">
        <title>Complete Genome Sequence of Clostridium clariflavum DSM 19732.</title>
        <authorList>
            <person name="Izquierdo J.A."/>
            <person name="Goodwin L."/>
            <person name="Davenport K.W."/>
            <person name="Teshima H."/>
            <person name="Bruce D."/>
            <person name="Detter C."/>
            <person name="Tapia R."/>
            <person name="Han S."/>
            <person name="Land M."/>
            <person name="Hauser L."/>
            <person name="Jeffries C.D."/>
            <person name="Han J."/>
            <person name="Pitluck S."/>
            <person name="Nolan M."/>
            <person name="Chen A."/>
            <person name="Huntemann M."/>
            <person name="Mavromatis K."/>
            <person name="Mikhailova N."/>
            <person name="Liolios K."/>
            <person name="Woyke T."/>
            <person name="Lynd L.R."/>
        </authorList>
    </citation>
    <scope>NUCLEOTIDE SEQUENCE [LARGE SCALE GENOMIC DNA]</scope>
    <source>
        <strain evidence="14">DSM 19732 / NBRC 101661 / EBR45</strain>
    </source>
</reference>
<dbReference type="InterPro" id="IPR006136">
    <property type="entry name" value="FlhB"/>
</dbReference>
<dbReference type="FunFam" id="3.40.1690.10:FF:000001">
    <property type="entry name" value="Flagellar biosynthetic protein FlhB"/>
    <property type="match status" value="1"/>
</dbReference>
<keyword evidence="5 12" id="KW-1003">Cell membrane</keyword>
<evidence type="ECO:0000256" key="9">
    <source>
        <dbReference type="ARBA" id="ARBA00022989"/>
    </source>
</evidence>
<comment type="similarity">
    <text evidence="2 12">Belongs to the type III secretion exporter family.</text>
</comment>
<dbReference type="Pfam" id="PF01312">
    <property type="entry name" value="Bac_export_2"/>
    <property type="match status" value="1"/>
</dbReference>
<proteinExistence type="inferred from homology"/>
<evidence type="ECO:0000256" key="8">
    <source>
        <dbReference type="ARBA" id="ARBA00022927"/>
    </source>
</evidence>
<dbReference type="RefSeq" id="WP_014255130.1">
    <property type="nucleotide sequence ID" value="NC_016627.1"/>
</dbReference>
<dbReference type="Gene3D" id="3.40.1690.10">
    <property type="entry name" value="secretion proteins EscU"/>
    <property type="match status" value="1"/>
</dbReference>
<evidence type="ECO:0000256" key="11">
    <source>
        <dbReference type="ARBA" id="ARBA00023225"/>
    </source>
</evidence>
<evidence type="ECO:0000256" key="7">
    <source>
        <dbReference type="ARBA" id="ARBA00022795"/>
    </source>
</evidence>